<evidence type="ECO:0000313" key="2">
    <source>
        <dbReference type="Proteomes" id="UP001060085"/>
    </source>
</evidence>
<evidence type="ECO:0000313" key="1">
    <source>
        <dbReference type="EMBL" id="KAI5658134.1"/>
    </source>
</evidence>
<keyword evidence="2" id="KW-1185">Reference proteome</keyword>
<dbReference type="Proteomes" id="UP001060085">
    <property type="component" value="Linkage Group LG06"/>
</dbReference>
<comment type="caution">
    <text evidence="1">The sequence shown here is derived from an EMBL/GenBank/DDBJ whole genome shotgun (WGS) entry which is preliminary data.</text>
</comment>
<dbReference type="EMBL" id="CM044706">
    <property type="protein sequence ID" value="KAI5658134.1"/>
    <property type="molecule type" value="Genomic_DNA"/>
</dbReference>
<gene>
    <name evidence="1" type="ORF">M9H77_26927</name>
</gene>
<proteinExistence type="predicted"/>
<name>A0ACC0ABF8_CATRO</name>
<reference evidence="2" key="1">
    <citation type="journal article" date="2023" name="Nat. Plants">
        <title>Single-cell RNA sequencing provides a high-resolution roadmap for understanding the multicellular compartmentation of specialized metabolism.</title>
        <authorList>
            <person name="Sun S."/>
            <person name="Shen X."/>
            <person name="Li Y."/>
            <person name="Li Y."/>
            <person name="Wang S."/>
            <person name="Li R."/>
            <person name="Zhang H."/>
            <person name="Shen G."/>
            <person name="Guo B."/>
            <person name="Wei J."/>
            <person name="Xu J."/>
            <person name="St-Pierre B."/>
            <person name="Chen S."/>
            <person name="Sun C."/>
        </authorList>
    </citation>
    <scope>NUCLEOTIDE SEQUENCE [LARGE SCALE GENOMIC DNA]</scope>
</reference>
<protein>
    <submittedName>
        <fullName evidence="1">Uncharacterized protein</fullName>
    </submittedName>
</protein>
<accession>A0ACC0ABF8</accession>
<organism evidence="1 2">
    <name type="scientific">Catharanthus roseus</name>
    <name type="common">Madagascar periwinkle</name>
    <name type="synonym">Vinca rosea</name>
    <dbReference type="NCBI Taxonomy" id="4058"/>
    <lineage>
        <taxon>Eukaryota</taxon>
        <taxon>Viridiplantae</taxon>
        <taxon>Streptophyta</taxon>
        <taxon>Embryophyta</taxon>
        <taxon>Tracheophyta</taxon>
        <taxon>Spermatophyta</taxon>
        <taxon>Magnoliopsida</taxon>
        <taxon>eudicotyledons</taxon>
        <taxon>Gunneridae</taxon>
        <taxon>Pentapetalae</taxon>
        <taxon>asterids</taxon>
        <taxon>lamiids</taxon>
        <taxon>Gentianales</taxon>
        <taxon>Apocynaceae</taxon>
        <taxon>Rauvolfioideae</taxon>
        <taxon>Vinceae</taxon>
        <taxon>Catharanthinae</taxon>
        <taxon>Catharanthus</taxon>
    </lineage>
</organism>
<sequence>MVGLALPSTAGCASKDDYSQGCLGLKKEEQSRLPSKREKTVKNRADGIKEEDLLLEVGQPTIDGRFDDHMRSQRTLSVTRKSLGRTLQQTVGLDLPSTIFCNLILGDQELKSNSKISSFNWRLNRRARETE</sequence>